<protein>
    <recommendedName>
        <fullName evidence="1">AtuA-like ferredoxin-fold domain-containing protein</fullName>
    </recommendedName>
</protein>
<dbReference type="PANTHER" id="PTHR47472:SF1">
    <property type="entry name" value="DUF1446-DOMAIN-CONTAINING PROTEIN"/>
    <property type="match status" value="1"/>
</dbReference>
<evidence type="ECO:0000313" key="4">
    <source>
        <dbReference type="Proteomes" id="UP000184031"/>
    </source>
</evidence>
<dbReference type="OrthoDB" id="21390at2"/>
<dbReference type="Proteomes" id="UP000198940">
    <property type="component" value="Unassembled WGS sequence"/>
</dbReference>
<dbReference type="PANTHER" id="PTHR47472">
    <property type="entry name" value="PROPIONYL-COA CARBOXYLASE"/>
    <property type="match status" value="1"/>
</dbReference>
<dbReference type="AlphaFoldDB" id="A0A1M7AT31"/>
<gene>
    <name evidence="2" type="ORF">SAMN04487891_109147</name>
    <name evidence="3" type="ORF">SAMN05216293_3520</name>
</gene>
<dbReference type="EMBL" id="FRAT01000010">
    <property type="protein sequence ID" value="SHL45559.1"/>
    <property type="molecule type" value="Genomic_DNA"/>
</dbReference>
<dbReference type="EMBL" id="FOKU01000009">
    <property type="protein sequence ID" value="SFC35569.1"/>
    <property type="molecule type" value="Genomic_DNA"/>
</dbReference>
<evidence type="ECO:0000313" key="3">
    <source>
        <dbReference type="EMBL" id="SHL45559.1"/>
    </source>
</evidence>
<feature type="domain" description="AtuA-like ferredoxin-fold" evidence="1">
    <location>
        <begin position="1"/>
        <end position="99"/>
    </location>
</feature>
<dbReference type="Pfam" id="PF23544">
    <property type="entry name" value="AtuA_ferredoxin"/>
    <property type="match status" value="1"/>
</dbReference>
<proteinExistence type="predicted"/>
<organism evidence="3 4">
    <name type="scientific">Flagellimonas taeanensis</name>
    <dbReference type="NCBI Taxonomy" id="1005926"/>
    <lineage>
        <taxon>Bacteria</taxon>
        <taxon>Pseudomonadati</taxon>
        <taxon>Bacteroidota</taxon>
        <taxon>Flavobacteriia</taxon>
        <taxon>Flavobacteriales</taxon>
        <taxon>Flavobacteriaceae</taxon>
        <taxon>Flagellimonas</taxon>
    </lineage>
</organism>
<evidence type="ECO:0000313" key="2">
    <source>
        <dbReference type="EMBL" id="SFC35569.1"/>
    </source>
</evidence>
<dbReference type="STRING" id="1055723.SAMN05216293_3520"/>
<name>A0A1M7AT31_9FLAO</name>
<reference evidence="3 4" key="1">
    <citation type="submission" date="2016-11" db="EMBL/GenBank/DDBJ databases">
        <authorList>
            <person name="Varghese N."/>
            <person name="Submissions S."/>
        </authorList>
    </citation>
    <scope>NUCLEOTIDE SEQUENCE [LARGE SCALE GENOMIC DNA]</scope>
    <source>
        <strain evidence="3 4">CGMCC 1.12174</strain>
        <strain evidence="2 5">DSM 26351</strain>
    </source>
</reference>
<accession>A0A3A1NX09</accession>
<accession>A0A1M7AT31</accession>
<dbReference type="InterPro" id="IPR056362">
    <property type="entry name" value="AtuA-like_ferredoxin_dom"/>
</dbReference>
<keyword evidence="5" id="KW-1185">Reference proteome</keyword>
<sequence>MKLKEIAHSRTGDKGDIINISVIAFDEKNYSILQEQVTVTKVKKFLGETVQGEIRRYEVPTLGAMNFVMQKALRGGVTRSLRLDRHGKTLSSILLEMPIGDTNN</sequence>
<comment type="caution">
    <text evidence="3">The sequence shown here is derived from an EMBL/GenBank/DDBJ whole genome shotgun (WGS) entry which is preliminary data.</text>
</comment>
<evidence type="ECO:0000313" key="5">
    <source>
        <dbReference type="Proteomes" id="UP000198940"/>
    </source>
</evidence>
<dbReference type="Proteomes" id="UP000184031">
    <property type="component" value="Unassembled WGS sequence"/>
</dbReference>
<dbReference type="RefSeq" id="WP_072882201.1">
    <property type="nucleotide sequence ID" value="NZ_FOKU01000009.1"/>
</dbReference>
<evidence type="ECO:0000259" key="1">
    <source>
        <dbReference type="Pfam" id="PF23544"/>
    </source>
</evidence>